<accession>A0AAN9XT13</accession>
<proteinExistence type="predicted"/>
<sequence length="129" mass="14792">MRWCNRSLLSKMWKDKFGSNVLYYDTSEATFANTIADELELVGDGVQTGDVQVLKSTMPIDHKQWFLIGYEKGESANGQQQRLIGVWREIRWRSYDGNKSDSLTRNNKLVEVISSKALYPTDIVVTIEP</sequence>
<comment type="caution">
    <text evidence="1">The sequence shown here is derived from an EMBL/GenBank/DDBJ whole genome shotgun (WGS) entry which is preliminary data.</text>
</comment>
<name>A0AAN9XT13_PSOTE</name>
<organism evidence="1 2">
    <name type="scientific">Psophocarpus tetragonolobus</name>
    <name type="common">Winged bean</name>
    <name type="synonym">Dolichos tetragonolobus</name>
    <dbReference type="NCBI Taxonomy" id="3891"/>
    <lineage>
        <taxon>Eukaryota</taxon>
        <taxon>Viridiplantae</taxon>
        <taxon>Streptophyta</taxon>
        <taxon>Embryophyta</taxon>
        <taxon>Tracheophyta</taxon>
        <taxon>Spermatophyta</taxon>
        <taxon>Magnoliopsida</taxon>
        <taxon>eudicotyledons</taxon>
        <taxon>Gunneridae</taxon>
        <taxon>Pentapetalae</taxon>
        <taxon>rosids</taxon>
        <taxon>fabids</taxon>
        <taxon>Fabales</taxon>
        <taxon>Fabaceae</taxon>
        <taxon>Papilionoideae</taxon>
        <taxon>50 kb inversion clade</taxon>
        <taxon>NPAAA clade</taxon>
        <taxon>indigoferoid/millettioid clade</taxon>
        <taxon>Phaseoleae</taxon>
        <taxon>Psophocarpus</taxon>
    </lineage>
</organism>
<reference evidence="1 2" key="1">
    <citation type="submission" date="2024-01" db="EMBL/GenBank/DDBJ databases">
        <title>The genomes of 5 underutilized Papilionoideae crops provide insights into root nodulation and disease resistanc.</title>
        <authorList>
            <person name="Jiang F."/>
        </authorList>
    </citation>
    <scope>NUCLEOTIDE SEQUENCE [LARGE SCALE GENOMIC DNA]</scope>
    <source>
        <strain evidence="1">DUOXIRENSHENG_FW03</strain>
        <tissue evidence="1">Leaves</tissue>
    </source>
</reference>
<evidence type="ECO:0000313" key="1">
    <source>
        <dbReference type="EMBL" id="KAK7406853.1"/>
    </source>
</evidence>
<keyword evidence="2" id="KW-1185">Reference proteome</keyword>
<dbReference type="AlphaFoldDB" id="A0AAN9XT13"/>
<gene>
    <name evidence="1" type="ORF">VNO78_08487</name>
</gene>
<dbReference type="EMBL" id="JAYMYS010000002">
    <property type="protein sequence ID" value="KAK7406853.1"/>
    <property type="molecule type" value="Genomic_DNA"/>
</dbReference>
<evidence type="ECO:0000313" key="2">
    <source>
        <dbReference type="Proteomes" id="UP001386955"/>
    </source>
</evidence>
<protein>
    <submittedName>
        <fullName evidence="1">Uncharacterized protein</fullName>
    </submittedName>
</protein>
<dbReference type="Proteomes" id="UP001386955">
    <property type="component" value="Unassembled WGS sequence"/>
</dbReference>